<feature type="compositionally biased region" description="Basic and acidic residues" evidence="1">
    <location>
        <begin position="133"/>
        <end position="194"/>
    </location>
</feature>
<gene>
    <name evidence="3" type="ORF">HMPREF2086_01289</name>
</gene>
<evidence type="ECO:0000313" key="4">
    <source>
        <dbReference type="Proteomes" id="UP000018731"/>
    </source>
</evidence>
<keyword evidence="2" id="KW-0472">Membrane</keyword>
<keyword evidence="4" id="KW-1185">Reference proteome</keyword>
<feature type="region of interest" description="Disordered" evidence="1">
    <location>
        <begin position="91"/>
        <end position="203"/>
    </location>
</feature>
<dbReference type="RefSeq" id="WP_023928031.1">
    <property type="nucleotide sequence ID" value="NZ_KI669454.1"/>
</dbReference>
<proteinExistence type="predicted"/>
<dbReference type="EMBL" id="AZJI01000005">
    <property type="protein sequence ID" value="ETD23484.1"/>
    <property type="molecule type" value="Genomic_DNA"/>
</dbReference>
<protein>
    <submittedName>
        <fullName evidence="3">Uncharacterized protein</fullName>
    </submittedName>
</protein>
<dbReference type="PATRIC" id="fig|1357400.3.peg.1728"/>
<sequence>MDENIQKLQQIGIKEISKQTRISSSRLKNIFEYNFANFKRVHLVGFLQILEREYKMDLSSVLEAYDRFGENDGMQVPYDEDLQDDFYQAKSTAKHTKNQEAQEHTPSHSTQQEPKKAQEQITSFDFGVIDTDNEPKQKTPKEIPHIDLRLDIDEPKKESQVDTANIKESKSKDENPAKILQKSKEPKSPKEKKSIQIHNETSFDTQKRRYDSIDTRKKEAISKQRFYLTIVCTIIAVLIYLIYQNLSAQKQINQADNDLIIPEETDRSYETQSIEQNPQNGQSQASEQALENTQDTQDEEATKETQEGSTDVQALDSTQASATNQNLQSLQPTQPAPQIAGKMVLKAETMLWFDIVDLDTNRRKYQGVTSDTYSIDKDDNHRWLLAFGHSNFSLSMNGASVDVPRLDVPLYFIYEPASGFKRVDNVTYKRLSDQAR</sequence>
<feature type="compositionally biased region" description="Polar residues" evidence="1">
    <location>
        <begin position="270"/>
        <end position="295"/>
    </location>
</feature>
<organism evidence="3 4">
    <name type="scientific">Helicobacter macacae MIT 99-5501</name>
    <dbReference type="NCBI Taxonomy" id="1357400"/>
    <lineage>
        <taxon>Bacteria</taxon>
        <taxon>Pseudomonadati</taxon>
        <taxon>Campylobacterota</taxon>
        <taxon>Epsilonproteobacteria</taxon>
        <taxon>Campylobacterales</taxon>
        <taxon>Helicobacteraceae</taxon>
        <taxon>Helicobacter</taxon>
    </lineage>
</organism>
<dbReference type="AlphaFoldDB" id="V8C816"/>
<keyword evidence="2" id="KW-0812">Transmembrane</keyword>
<evidence type="ECO:0000256" key="1">
    <source>
        <dbReference type="SAM" id="MobiDB-lite"/>
    </source>
</evidence>
<dbReference type="STRING" id="1357400.HMPREF2086_01289"/>
<evidence type="ECO:0000313" key="3">
    <source>
        <dbReference type="EMBL" id="ETD23484.1"/>
    </source>
</evidence>
<feature type="compositionally biased region" description="Basic and acidic residues" evidence="1">
    <location>
        <begin position="97"/>
        <end position="106"/>
    </location>
</feature>
<feature type="region of interest" description="Disordered" evidence="1">
    <location>
        <begin position="267"/>
        <end position="314"/>
    </location>
</feature>
<reference evidence="3 4" key="1">
    <citation type="journal article" date="2014" name="Genome Announc.">
        <title>Draft genome sequences of six enterohepatic helicobacter species isolated from humans and one from rhesus macaques.</title>
        <authorList>
            <person name="Shen Z."/>
            <person name="Sheh A."/>
            <person name="Young S.K."/>
            <person name="Abouelliel A."/>
            <person name="Ward D.V."/>
            <person name="Earl A.M."/>
            <person name="Fox J.G."/>
        </authorList>
    </citation>
    <scope>NUCLEOTIDE SEQUENCE [LARGE SCALE GENOMIC DNA]</scope>
    <source>
        <strain evidence="3 4">MIT 99-5501</strain>
    </source>
</reference>
<dbReference type="Proteomes" id="UP000018731">
    <property type="component" value="Unassembled WGS sequence"/>
</dbReference>
<dbReference type="OrthoDB" id="5372824at2"/>
<dbReference type="HOGENOM" id="CLU_650155_0_0_7"/>
<feature type="transmembrane region" description="Helical" evidence="2">
    <location>
        <begin position="226"/>
        <end position="243"/>
    </location>
</feature>
<evidence type="ECO:0000256" key="2">
    <source>
        <dbReference type="SAM" id="Phobius"/>
    </source>
</evidence>
<keyword evidence="2" id="KW-1133">Transmembrane helix</keyword>
<accession>V8C816</accession>
<comment type="caution">
    <text evidence="3">The sequence shown here is derived from an EMBL/GenBank/DDBJ whole genome shotgun (WGS) entry which is preliminary data.</text>
</comment>
<name>V8C816_9HELI</name>